<dbReference type="Proteomes" id="UP000321425">
    <property type="component" value="Unassembled WGS sequence"/>
</dbReference>
<dbReference type="GO" id="GO:0005737">
    <property type="term" value="C:cytoplasm"/>
    <property type="evidence" value="ECO:0007669"/>
    <property type="project" value="UniProtKB-SubCell"/>
</dbReference>
<dbReference type="STRING" id="426703.SAMN04488100_1289"/>
<dbReference type="InterPro" id="IPR005627">
    <property type="entry name" value="CutC-like"/>
</dbReference>
<accession>A0A1H7VXI7</accession>
<dbReference type="AlphaFoldDB" id="A0A1H7VXI7"/>
<reference evidence="3 6" key="2">
    <citation type="submission" date="2019-07" db="EMBL/GenBank/DDBJ databases">
        <title>Whole genome shotgun sequence of Alkalibacterium putridalgicola NBRC 103243.</title>
        <authorList>
            <person name="Hosoyama A."/>
            <person name="Uohara A."/>
            <person name="Ohji S."/>
            <person name="Ichikawa N."/>
        </authorList>
    </citation>
    <scope>NUCLEOTIDE SEQUENCE [LARGE SCALE GENOMIC DNA]</scope>
    <source>
        <strain evidence="3 6">NBRC 103243</strain>
    </source>
</reference>
<dbReference type="PANTHER" id="PTHR12598">
    <property type="entry name" value="COPPER HOMEOSTASIS PROTEIN CUTC"/>
    <property type="match status" value="1"/>
</dbReference>
<evidence type="ECO:0000256" key="2">
    <source>
        <dbReference type="HAMAP-Rule" id="MF_00795"/>
    </source>
</evidence>
<gene>
    <name evidence="2 3" type="primary">cutC</name>
    <name evidence="3" type="ORF">APU01nite_14230</name>
    <name evidence="4" type="ORF">SAMN04488100_1289</name>
</gene>
<evidence type="ECO:0000313" key="6">
    <source>
        <dbReference type="Proteomes" id="UP000321425"/>
    </source>
</evidence>
<comment type="subcellular location">
    <subcellularLocation>
        <location evidence="2">Cytoplasm</location>
    </subcellularLocation>
</comment>
<dbReference type="SUPFAM" id="SSF110395">
    <property type="entry name" value="CutC-like"/>
    <property type="match status" value="1"/>
</dbReference>
<dbReference type="GO" id="GO:0005507">
    <property type="term" value="F:copper ion binding"/>
    <property type="evidence" value="ECO:0007669"/>
    <property type="project" value="TreeGrafter"/>
</dbReference>
<evidence type="ECO:0000313" key="4">
    <source>
        <dbReference type="EMBL" id="SEM13589.1"/>
    </source>
</evidence>
<dbReference type="Gene3D" id="3.20.20.380">
    <property type="entry name" value="Copper homeostasis (CutC) domain"/>
    <property type="match status" value="1"/>
</dbReference>
<dbReference type="RefSeq" id="WP_246119116.1">
    <property type="nucleotide sequence ID" value="NZ_BJUX01000014.1"/>
</dbReference>
<reference evidence="4 5" key="1">
    <citation type="submission" date="2016-10" db="EMBL/GenBank/DDBJ databases">
        <authorList>
            <person name="de Groot N.N."/>
        </authorList>
    </citation>
    <scope>NUCLEOTIDE SEQUENCE [LARGE SCALE GENOMIC DNA]</scope>
    <source>
        <strain evidence="4 5">DSM 19182</strain>
    </source>
</reference>
<dbReference type="HAMAP" id="MF_00795">
    <property type="entry name" value="CutC"/>
    <property type="match status" value="1"/>
</dbReference>
<organism evidence="4 5">
    <name type="scientific">Alkalibacterium putridalgicola</name>
    <dbReference type="NCBI Taxonomy" id="426703"/>
    <lineage>
        <taxon>Bacteria</taxon>
        <taxon>Bacillati</taxon>
        <taxon>Bacillota</taxon>
        <taxon>Bacilli</taxon>
        <taxon>Lactobacillales</taxon>
        <taxon>Carnobacteriaceae</taxon>
        <taxon>Alkalibacterium</taxon>
    </lineage>
</organism>
<protein>
    <recommendedName>
        <fullName evidence="2">PF03932 family protein CutC</fullName>
    </recommendedName>
</protein>
<name>A0A1H7VXI7_9LACT</name>
<dbReference type="InterPro" id="IPR036822">
    <property type="entry name" value="CutC-like_dom_sf"/>
</dbReference>
<proteinExistence type="inferred from homology"/>
<keyword evidence="2" id="KW-0963">Cytoplasm</keyword>
<dbReference type="EMBL" id="BJUX01000014">
    <property type="protein sequence ID" value="GEK89384.1"/>
    <property type="molecule type" value="Genomic_DNA"/>
</dbReference>
<dbReference type="EMBL" id="FOBL01000028">
    <property type="protein sequence ID" value="SEM13589.1"/>
    <property type="molecule type" value="Genomic_DNA"/>
</dbReference>
<comment type="caution">
    <text evidence="2">Once thought to be involved in copper homeostasis, experiments in E.coli have shown this is not the case.</text>
</comment>
<sequence length="214" mass="23618">MIKKEFCAENFTRVPEAIELGADRIELCDRLDVGGITPSIEVIEETVAYARQRGVEVVVMIRPRGGSFIYSEAEKEHMKKEARQAIDLKADGVVFGCLTEDGDIDKPIVSELIRIADFKQTVFHMAFDAIPEEKQLESLNWLIEQGCTRILTRGAASGSALENKAAIIDLIEKSEGQIEILPGGGLTHENLEQARVEIPATQFHGTKIVPLPGF</sequence>
<dbReference type="Pfam" id="PF03932">
    <property type="entry name" value="CutC"/>
    <property type="match status" value="1"/>
</dbReference>
<dbReference type="PANTHER" id="PTHR12598:SF0">
    <property type="entry name" value="COPPER HOMEOSTASIS PROTEIN CUTC HOMOLOG"/>
    <property type="match status" value="1"/>
</dbReference>
<evidence type="ECO:0000313" key="3">
    <source>
        <dbReference type="EMBL" id="GEK89384.1"/>
    </source>
</evidence>
<comment type="similarity">
    <text evidence="1 2">Belongs to the CutC family.</text>
</comment>
<dbReference type="Proteomes" id="UP000198548">
    <property type="component" value="Unassembled WGS sequence"/>
</dbReference>
<keyword evidence="6" id="KW-1185">Reference proteome</keyword>
<evidence type="ECO:0000313" key="5">
    <source>
        <dbReference type="Proteomes" id="UP000198548"/>
    </source>
</evidence>
<evidence type="ECO:0000256" key="1">
    <source>
        <dbReference type="ARBA" id="ARBA00007768"/>
    </source>
</evidence>